<gene>
    <name evidence="1" type="ORF">GPM918_LOCUS31474</name>
    <name evidence="2" type="ORF">SRO942_LOCUS32119</name>
</gene>
<keyword evidence="3" id="KW-1185">Reference proteome</keyword>
<reference evidence="1" key="1">
    <citation type="submission" date="2021-02" db="EMBL/GenBank/DDBJ databases">
        <authorList>
            <person name="Nowell W R."/>
        </authorList>
    </citation>
    <scope>NUCLEOTIDE SEQUENCE</scope>
</reference>
<dbReference type="EMBL" id="CAJOBC010071127">
    <property type="protein sequence ID" value="CAF4242996.1"/>
    <property type="molecule type" value="Genomic_DNA"/>
</dbReference>
<comment type="caution">
    <text evidence="1">The sequence shown here is derived from an EMBL/GenBank/DDBJ whole genome shotgun (WGS) entry which is preliminary data.</text>
</comment>
<evidence type="ECO:0000313" key="1">
    <source>
        <dbReference type="EMBL" id="CAF1362951.1"/>
    </source>
</evidence>
<dbReference type="AlphaFoldDB" id="A0A815IA42"/>
<evidence type="ECO:0000313" key="2">
    <source>
        <dbReference type="EMBL" id="CAF4242996.1"/>
    </source>
</evidence>
<dbReference type="Proteomes" id="UP000663829">
    <property type="component" value="Unassembled WGS sequence"/>
</dbReference>
<dbReference type="Proteomes" id="UP000681722">
    <property type="component" value="Unassembled WGS sequence"/>
</dbReference>
<feature type="non-terminal residue" evidence="1">
    <location>
        <position position="1"/>
    </location>
</feature>
<name>A0A815IA42_9BILA</name>
<organism evidence="1 3">
    <name type="scientific">Didymodactylos carnosus</name>
    <dbReference type="NCBI Taxonomy" id="1234261"/>
    <lineage>
        <taxon>Eukaryota</taxon>
        <taxon>Metazoa</taxon>
        <taxon>Spiralia</taxon>
        <taxon>Gnathifera</taxon>
        <taxon>Rotifera</taxon>
        <taxon>Eurotatoria</taxon>
        <taxon>Bdelloidea</taxon>
        <taxon>Philodinida</taxon>
        <taxon>Philodinidae</taxon>
        <taxon>Didymodactylos</taxon>
    </lineage>
</organism>
<accession>A0A815IA42</accession>
<protein>
    <submittedName>
        <fullName evidence="1">Uncharacterized protein</fullName>
    </submittedName>
</protein>
<proteinExistence type="predicted"/>
<dbReference type="EMBL" id="CAJNOQ010015514">
    <property type="protein sequence ID" value="CAF1362951.1"/>
    <property type="molecule type" value="Genomic_DNA"/>
</dbReference>
<evidence type="ECO:0000313" key="3">
    <source>
        <dbReference type="Proteomes" id="UP000663829"/>
    </source>
</evidence>
<sequence>DNFVLDFEQNRFCSASICFM</sequence>